<organism evidence="12 13">
    <name type="scientific">Salipaludibacillus neizhouensis</name>
    <dbReference type="NCBI Taxonomy" id="885475"/>
    <lineage>
        <taxon>Bacteria</taxon>
        <taxon>Bacillati</taxon>
        <taxon>Bacillota</taxon>
        <taxon>Bacilli</taxon>
        <taxon>Bacillales</taxon>
        <taxon>Bacillaceae</taxon>
    </lineage>
</organism>
<gene>
    <name evidence="12" type="ORF">CR203_17740</name>
</gene>
<keyword evidence="7 10" id="KW-1133">Transmembrane helix</keyword>
<comment type="caution">
    <text evidence="12">The sequence shown here is derived from an EMBL/GenBank/DDBJ whole genome shotgun (WGS) entry which is preliminary data.</text>
</comment>
<feature type="domain" description="Type II secretion system protein GspF" evidence="11">
    <location>
        <begin position="68"/>
        <end position="191"/>
    </location>
</feature>
<dbReference type="FunFam" id="1.20.81.30:FF:000001">
    <property type="entry name" value="Type II secretion system protein F"/>
    <property type="match status" value="2"/>
</dbReference>
<dbReference type="AlphaFoldDB" id="A0A3A9KME8"/>
<dbReference type="Proteomes" id="UP000281498">
    <property type="component" value="Unassembled WGS sequence"/>
</dbReference>
<dbReference type="Gene3D" id="1.20.81.30">
    <property type="entry name" value="Type II secretion system (T2SS), domain F"/>
    <property type="match status" value="2"/>
</dbReference>
<dbReference type="EMBL" id="PDOE01000010">
    <property type="protein sequence ID" value="RKL65916.1"/>
    <property type="molecule type" value="Genomic_DNA"/>
</dbReference>
<keyword evidence="8 10" id="KW-0472">Membrane</keyword>
<dbReference type="GO" id="GO:0009306">
    <property type="term" value="P:protein secretion"/>
    <property type="evidence" value="ECO:0007669"/>
    <property type="project" value="InterPro"/>
</dbReference>
<evidence type="ECO:0000256" key="2">
    <source>
        <dbReference type="ARBA" id="ARBA00005745"/>
    </source>
</evidence>
<evidence type="ECO:0000256" key="6">
    <source>
        <dbReference type="ARBA" id="ARBA00022692"/>
    </source>
</evidence>
<keyword evidence="3 9" id="KW-0813">Transport</keyword>
<dbReference type="RefSeq" id="WP_110935008.1">
    <property type="nucleotide sequence ID" value="NZ_KZ614146.1"/>
</dbReference>
<dbReference type="OrthoDB" id="9805682at2"/>
<evidence type="ECO:0000313" key="13">
    <source>
        <dbReference type="Proteomes" id="UP000281498"/>
    </source>
</evidence>
<keyword evidence="5" id="KW-0997">Cell inner membrane</keyword>
<feature type="transmembrane region" description="Helical" evidence="10">
    <location>
        <begin position="220"/>
        <end position="239"/>
    </location>
</feature>
<dbReference type="GO" id="GO:0005886">
    <property type="term" value="C:plasma membrane"/>
    <property type="evidence" value="ECO:0007669"/>
    <property type="project" value="UniProtKB-SubCell"/>
</dbReference>
<evidence type="ECO:0000256" key="1">
    <source>
        <dbReference type="ARBA" id="ARBA00004429"/>
    </source>
</evidence>
<reference evidence="12 13" key="1">
    <citation type="submission" date="2017-10" db="EMBL/GenBank/DDBJ databases">
        <title>Bacillus sp. nov., a halophilic bacterium isolated from a Keqin Lake.</title>
        <authorList>
            <person name="Wang H."/>
        </authorList>
    </citation>
    <scope>NUCLEOTIDE SEQUENCE [LARGE SCALE GENOMIC DNA]</scope>
    <source>
        <strain evidence="12 13">KCTC 13187</strain>
    </source>
</reference>
<evidence type="ECO:0000256" key="8">
    <source>
        <dbReference type="ARBA" id="ARBA00023136"/>
    </source>
</evidence>
<name>A0A3A9KME8_9BACI</name>
<evidence type="ECO:0000256" key="10">
    <source>
        <dbReference type="SAM" id="Phobius"/>
    </source>
</evidence>
<dbReference type="PRINTS" id="PR00812">
    <property type="entry name" value="BCTERIALGSPF"/>
</dbReference>
<dbReference type="InterPro" id="IPR003004">
    <property type="entry name" value="GspF/PilC"/>
</dbReference>
<keyword evidence="6 9" id="KW-0812">Transmembrane</keyword>
<comment type="subcellular location">
    <subcellularLocation>
        <location evidence="1">Cell inner membrane</location>
        <topology evidence="1">Multi-pass membrane protein</topology>
    </subcellularLocation>
    <subcellularLocation>
        <location evidence="9">Cell membrane</location>
        <topology evidence="9">Multi-pass membrane protein</topology>
    </subcellularLocation>
</comment>
<dbReference type="PANTHER" id="PTHR30012:SF0">
    <property type="entry name" value="TYPE II SECRETION SYSTEM PROTEIN F-RELATED"/>
    <property type="match status" value="1"/>
</dbReference>
<feature type="transmembrane region" description="Helical" evidence="10">
    <location>
        <begin position="167"/>
        <end position="190"/>
    </location>
</feature>
<dbReference type="InterPro" id="IPR018076">
    <property type="entry name" value="T2SS_GspF_dom"/>
</dbReference>
<evidence type="ECO:0000256" key="7">
    <source>
        <dbReference type="ARBA" id="ARBA00022989"/>
    </source>
</evidence>
<evidence type="ECO:0000256" key="5">
    <source>
        <dbReference type="ARBA" id="ARBA00022519"/>
    </source>
</evidence>
<dbReference type="Pfam" id="PF00482">
    <property type="entry name" value="T2SSF"/>
    <property type="match status" value="2"/>
</dbReference>
<dbReference type="PROSITE" id="PS00874">
    <property type="entry name" value="T2SP_F"/>
    <property type="match status" value="1"/>
</dbReference>
<evidence type="ECO:0000259" key="11">
    <source>
        <dbReference type="Pfam" id="PF00482"/>
    </source>
</evidence>
<evidence type="ECO:0000313" key="12">
    <source>
        <dbReference type="EMBL" id="RKL65916.1"/>
    </source>
</evidence>
<evidence type="ECO:0000256" key="3">
    <source>
        <dbReference type="ARBA" id="ARBA00022448"/>
    </source>
</evidence>
<sequence length="401" mass="44291">MAQFKYEGKLKNGTKKQGVVLGQTRRQAIQKLRAQGVAQASLTEVAPSLLNKEISLGNPVKLQDFVLFLRQFATLLKSGVSLLDTTMILSKQTESKVLGRALAQIADELLTGKAFSDSASEHKKVFPPIFLNMVRAGEVSGSLDETLEQLALQFEKQHETRQKVKAALAYPAIVGVVAIGVVIFLLSSVVPTFASMLSDVGGELPAITLFVLGASDFVSGFWWLLILLLVMLIVGLWAVQQTPKTKYYYDYALLKMPIFGSLLQKAALARMSRTLSTLFYSSVPVLQSMQIVEKVVENEVISQSLKQSREALERGQKLTTPMKEHWVYPPLVIQMISIGEETGALDDMLAKIADFYEKEVEYATDKLKALIEPVMIILLAVVVGTIVISIMVPMFQIYSEI</sequence>
<dbReference type="InterPro" id="IPR042094">
    <property type="entry name" value="T2SS_GspF_sf"/>
</dbReference>
<feature type="transmembrane region" description="Helical" evidence="10">
    <location>
        <begin position="376"/>
        <end position="398"/>
    </location>
</feature>
<evidence type="ECO:0000256" key="9">
    <source>
        <dbReference type="RuleBase" id="RU003923"/>
    </source>
</evidence>
<proteinExistence type="inferred from homology"/>
<comment type="similarity">
    <text evidence="2 9">Belongs to the GSP F family.</text>
</comment>
<dbReference type="PANTHER" id="PTHR30012">
    <property type="entry name" value="GENERAL SECRETION PATHWAY PROTEIN"/>
    <property type="match status" value="1"/>
</dbReference>
<protein>
    <submittedName>
        <fullName evidence="12">Type II secretion system protein F</fullName>
    </submittedName>
</protein>
<dbReference type="InterPro" id="IPR001992">
    <property type="entry name" value="T2SS_GspF/T4SS_PilC_CS"/>
</dbReference>
<feature type="domain" description="Type II secretion system protein GspF" evidence="11">
    <location>
        <begin position="272"/>
        <end position="393"/>
    </location>
</feature>
<keyword evidence="13" id="KW-1185">Reference proteome</keyword>
<evidence type="ECO:0000256" key="4">
    <source>
        <dbReference type="ARBA" id="ARBA00022475"/>
    </source>
</evidence>
<keyword evidence="4" id="KW-1003">Cell membrane</keyword>
<accession>A0A3A9KME8</accession>